<dbReference type="InterPro" id="IPR008979">
    <property type="entry name" value="Galactose-bd-like_sf"/>
</dbReference>
<dbReference type="CDD" id="cd00057">
    <property type="entry name" value="FA58C"/>
    <property type="match status" value="1"/>
</dbReference>
<dbReference type="STRING" id="144197.ENSSPAP00000019481"/>
<sequence>FPPDLRTSCPGRPASQTTIWTRTDLLLLVLSFSNPASMFPKVYRMKCRSPNLRLMLCLVLRLLTVCLHGLGVEDGNVTDTQLTASSSVGQFTPEKALQVFLAHWIQTDLGQLRKVTGIVMQGCPQSDYWLTKFKIQHSTDGTTWTDYTADGEVRKDQTLVTYSSKLSKPILKDFVRILPVQFNSQAGFRFDILGCSPDCKKTFY</sequence>
<name>A0A3B5AGE3_9TELE</name>
<evidence type="ECO:0000259" key="1">
    <source>
        <dbReference type="PROSITE" id="PS50022"/>
    </source>
</evidence>
<protein>
    <recommendedName>
        <fullName evidence="1">F5/8 type C domain-containing protein</fullName>
    </recommendedName>
</protein>
<dbReference type="PANTHER" id="PTHR24543">
    <property type="entry name" value="MULTICOPPER OXIDASE-RELATED"/>
    <property type="match status" value="1"/>
</dbReference>
<reference evidence="2" key="1">
    <citation type="submission" date="2023-09" db="UniProtKB">
        <authorList>
            <consortium name="Ensembl"/>
        </authorList>
    </citation>
    <scope>IDENTIFICATION</scope>
</reference>
<organism evidence="2">
    <name type="scientific">Stegastes partitus</name>
    <name type="common">bicolor damselfish</name>
    <dbReference type="NCBI Taxonomy" id="144197"/>
    <lineage>
        <taxon>Eukaryota</taxon>
        <taxon>Metazoa</taxon>
        <taxon>Chordata</taxon>
        <taxon>Craniata</taxon>
        <taxon>Vertebrata</taxon>
        <taxon>Euteleostomi</taxon>
        <taxon>Actinopterygii</taxon>
        <taxon>Neopterygii</taxon>
        <taxon>Teleostei</taxon>
        <taxon>Neoteleostei</taxon>
        <taxon>Acanthomorphata</taxon>
        <taxon>Ovalentaria</taxon>
        <taxon>Pomacentridae</taxon>
        <taxon>Stegastes</taxon>
    </lineage>
</organism>
<dbReference type="SUPFAM" id="SSF49785">
    <property type="entry name" value="Galactose-binding domain-like"/>
    <property type="match status" value="1"/>
</dbReference>
<proteinExistence type="predicted"/>
<dbReference type="Pfam" id="PF00754">
    <property type="entry name" value="F5_F8_type_C"/>
    <property type="match status" value="1"/>
</dbReference>
<dbReference type="Gene3D" id="2.60.120.260">
    <property type="entry name" value="Galactose-binding domain-like"/>
    <property type="match status" value="1"/>
</dbReference>
<accession>A0A3B5AGE3</accession>
<dbReference type="SMART" id="SM00231">
    <property type="entry name" value="FA58C"/>
    <property type="match status" value="1"/>
</dbReference>
<dbReference type="Ensembl" id="ENSSPAT00000019769.1">
    <property type="protein sequence ID" value="ENSSPAP00000019481.1"/>
    <property type="gene ID" value="ENSSPAG00000014699.1"/>
</dbReference>
<dbReference type="PROSITE" id="PS50022">
    <property type="entry name" value="FA58C_3"/>
    <property type="match status" value="1"/>
</dbReference>
<dbReference type="AlphaFoldDB" id="A0A3B5AGE3"/>
<evidence type="ECO:0000313" key="2">
    <source>
        <dbReference type="Ensembl" id="ENSSPAP00000019481.1"/>
    </source>
</evidence>
<dbReference type="InterPro" id="IPR000421">
    <property type="entry name" value="FA58C"/>
</dbReference>
<feature type="domain" description="F5/8 type C" evidence="1">
    <location>
        <begin position="103"/>
        <end position="195"/>
    </location>
</feature>